<protein>
    <submittedName>
        <fullName evidence="3">Uncharacterized protein</fullName>
    </submittedName>
</protein>
<feature type="coiled-coil region" evidence="1">
    <location>
        <begin position="91"/>
        <end position="148"/>
    </location>
</feature>
<proteinExistence type="predicted"/>
<sequence>MPLPGPTGVQETGAAILRGRTAGTTSTDSGLPEGIEGVPIIVNGQIIGWNIGGEFFTQEEVDTLIATGKFPEDPTGTGTTGRTQFESERALDEAQTRLSNANAALAELAAAGTQPISPFQQAQLGFQKQQLELDKIRAENDLKEAMLGQIGAERRTLIQEKGAERGRQTELAGRDVFKFTANLRGRSAGSAPTPVDVFKQQGAEFINQPLPQFDINSPLPQLQAGLSALQKLEAPQGQGLFGLAHGGTIQMEKGADGKFGQKQAFFVGENPDGTINDTTEILITGGGKTEVIPISGGAQGGLDIPNLNLGGFPDLLSFLRKSTGVTNAPALLGGTRVLSDVLSPQNAAAFGARQRPLGSFVRNRDDPEVFIVTPEGLRSVGSPEIFGGGFGASASDVEFLAPSAFGRLRQGGVGDPFTSIEEAQGFEMPLTGTPAFQAFGQPLNTLQGFLELAAINPDFSESDARALAKRIGFLPSPHKIAQEIGIGGANLDDAEISGLISLYGLAGVPLETIFRQVEAATPQGRFSRPQRIGFTGSRI</sequence>
<reference evidence="3" key="1">
    <citation type="journal article" date="2015" name="Nature">
        <title>Complex archaea that bridge the gap between prokaryotes and eukaryotes.</title>
        <authorList>
            <person name="Spang A."/>
            <person name="Saw J.H."/>
            <person name="Jorgensen S.L."/>
            <person name="Zaremba-Niedzwiedzka K."/>
            <person name="Martijn J."/>
            <person name="Lind A.E."/>
            <person name="van Eijk R."/>
            <person name="Schleper C."/>
            <person name="Guy L."/>
            <person name="Ettema T.J."/>
        </authorList>
    </citation>
    <scope>NUCLEOTIDE SEQUENCE</scope>
</reference>
<evidence type="ECO:0000256" key="2">
    <source>
        <dbReference type="SAM" id="MobiDB-lite"/>
    </source>
</evidence>
<organism evidence="3">
    <name type="scientific">marine sediment metagenome</name>
    <dbReference type="NCBI Taxonomy" id="412755"/>
    <lineage>
        <taxon>unclassified sequences</taxon>
        <taxon>metagenomes</taxon>
        <taxon>ecological metagenomes</taxon>
    </lineage>
</organism>
<evidence type="ECO:0000313" key="3">
    <source>
        <dbReference type="EMBL" id="KKN35803.1"/>
    </source>
</evidence>
<dbReference type="AlphaFoldDB" id="A0A0F9T2Z0"/>
<comment type="caution">
    <text evidence="3">The sequence shown here is derived from an EMBL/GenBank/DDBJ whole genome shotgun (WGS) entry which is preliminary data.</text>
</comment>
<evidence type="ECO:0000256" key="1">
    <source>
        <dbReference type="SAM" id="Coils"/>
    </source>
</evidence>
<name>A0A0F9T2Z0_9ZZZZ</name>
<keyword evidence="1" id="KW-0175">Coiled coil</keyword>
<feature type="region of interest" description="Disordered" evidence="2">
    <location>
        <begin position="14"/>
        <end position="34"/>
    </location>
</feature>
<dbReference type="EMBL" id="LAZR01002010">
    <property type="protein sequence ID" value="KKN35803.1"/>
    <property type="molecule type" value="Genomic_DNA"/>
</dbReference>
<accession>A0A0F9T2Z0</accession>
<gene>
    <name evidence="3" type="ORF">LCGC14_0779920</name>
</gene>